<dbReference type="PANTHER" id="PTHR39323">
    <property type="entry name" value="BLR1149 PROTEIN"/>
    <property type="match status" value="1"/>
</dbReference>
<protein>
    <submittedName>
        <fullName evidence="2">DEAD/DEAH box helicase</fullName>
    </submittedName>
</protein>
<proteinExistence type="predicted"/>
<dbReference type="CDD" id="cd07391">
    <property type="entry name" value="MPP_PF1019"/>
    <property type="match status" value="1"/>
</dbReference>
<evidence type="ECO:0000313" key="2">
    <source>
        <dbReference type="EMBL" id="PJF46871.1"/>
    </source>
</evidence>
<dbReference type="InterPro" id="IPR026336">
    <property type="entry name" value="PdeM-like"/>
</dbReference>
<dbReference type="NCBIfam" id="TIGR04123">
    <property type="entry name" value="P_estr_lig_assc"/>
    <property type="match status" value="1"/>
</dbReference>
<dbReference type="InterPro" id="IPR024173">
    <property type="entry name" value="Pesterase_MJ0037-like"/>
</dbReference>
<dbReference type="InterPro" id="IPR029052">
    <property type="entry name" value="Metallo-depent_PP-like"/>
</dbReference>
<keyword evidence="2" id="KW-0378">Hydrolase</keyword>
<dbReference type="PIRSF" id="PIRSF000887">
    <property type="entry name" value="Pesterase_MJ0037"/>
    <property type="match status" value="1"/>
</dbReference>
<dbReference type="Pfam" id="PF00149">
    <property type="entry name" value="Metallophos"/>
    <property type="match status" value="1"/>
</dbReference>
<dbReference type="GO" id="GO:0004386">
    <property type="term" value="F:helicase activity"/>
    <property type="evidence" value="ECO:0007669"/>
    <property type="project" value="UniProtKB-KW"/>
</dbReference>
<dbReference type="EMBL" id="PGTN01000085">
    <property type="protein sequence ID" value="PJF46871.1"/>
    <property type="molecule type" value="Genomic_DNA"/>
</dbReference>
<gene>
    <name evidence="2" type="ORF">CUN48_11540</name>
</gene>
<name>A0A2M8QAP5_9CHLR</name>
<dbReference type="SUPFAM" id="SSF56300">
    <property type="entry name" value="Metallo-dependent phosphatases"/>
    <property type="match status" value="1"/>
</dbReference>
<comment type="caution">
    <text evidence="2">The sequence shown here is derived from an EMBL/GenBank/DDBJ whole genome shotgun (WGS) entry which is preliminary data.</text>
</comment>
<dbReference type="GO" id="GO:0016787">
    <property type="term" value="F:hydrolase activity"/>
    <property type="evidence" value="ECO:0007669"/>
    <property type="project" value="InterPro"/>
</dbReference>
<dbReference type="AlphaFoldDB" id="A0A2M8QAP5"/>
<feature type="domain" description="Calcineurin-like phosphoesterase" evidence="1">
    <location>
        <begin position="27"/>
        <end position="122"/>
    </location>
</feature>
<evidence type="ECO:0000313" key="3">
    <source>
        <dbReference type="Proteomes" id="UP000230790"/>
    </source>
</evidence>
<sequence>MVTIIAAGEVLQLWPERAVFWPRRGTLFVADVHFGKAAAFRSAGIPVPEGGLADDLQRLSQLIAATDAARVVFLGDVLHARRGRTSAVVAGVAAWRAQYSHRQFLIVKGNHDKQAGNPPTEWEMNCADEPFIDPPFAFRHTPAKSTAHYVLAGHVHPAIRLRGRAGLREKLACFVVGSKSMILPAFGSFTGTTAIRPGPDDGIYAIAGNTLIRLTGPHAKGE</sequence>
<dbReference type="Proteomes" id="UP000230790">
    <property type="component" value="Unassembled WGS sequence"/>
</dbReference>
<dbReference type="Gene3D" id="3.60.21.10">
    <property type="match status" value="1"/>
</dbReference>
<organism evidence="2 3">
    <name type="scientific">Candidatus Thermofonsia Clade 3 bacterium</name>
    <dbReference type="NCBI Taxonomy" id="2364212"/>
    <lineage>
        <taxon>Bacteria</taxon>
        <taxon>Bacillati</taxon>
        <taxon>Chloroflexota</taxon>
        <taxon>Candidatus Thermofontia</taxon>
        <taxon>Candidatus Thermofonsia Clade 3</taxon>
    </lineage>
</organism>
<keyword evidence="2" id="KW-0347">Helicase</keyword>
<reference evidence="2 3" key="1">
    <citation type="submission" date="2017-11" db="EMBL/GenBank/DDBJ databases">
        <title>Evolution of Phototrophy in the Chloroflexi Phylum Driven by Horizontal Gene Transfer.</title>
        <authorList>
            <person name="Ward L.M."/>
            <person name="Hemp J."/>
            <person name="Shih P.M."/>
            <person name="Mcglynn S.E."/>
            <person name="Fischer W."/>
        </authorList>
    </citation>
    <scope>NUCLEOTIDE SEQUENCE [LARGE SCALE GENOMIC DNA]</scope>
    <source>
        <strain evidence="2">JP3_7</strain>
    </source>
</reference>
<keyword evidence="2" id="KW-0547">Nucleotide-binding</keyword>
<evidence type="ECO:0000259" key="1">
    <source>
        <dbReference type="Pfam" id="PF00149"/>
    </source>
</evidence>
<dbReference type="PANTHER" id="PTHR39323:SF1">
    <property type="entry name" value="BLR1149 PROTEIN"/>
    <property type="match status" value="1"/>
</dbReference>
<accession>A0A2M8QAP5</accession>
<dbReference type="InterPro" id="IPR004843">
    <property type="entry name" value="Calcineurin-like_PHP"/>
</dbReference>
<keyword evidence="2" id="KW-0067">ATP-binding</keyword>